<accession>A0A917ULU3</accession>
<evidence type="ECO:0000313" key="1">
    <source>
        <dbReference type="EMBL" id="GGJ66990.1"/>
    </source>
</evidence>
<dbReference type="AlphaFoldDB" id="A0A917ULU3"/>
<organism evidence="1 2">
    <name type="scientific">Streptomyces lacrimifluminis</name>
    <dbReference type="NCBI Taxonomy" id="1500077"/>
    <lineage>
        <taxon>Bacteria</taxon>
        <taxon>Bacillati</taxon>
        <taxon>Actinomycetota</taxon>
        <taxon>Actinomycetes</taxon>
        <taxon>Kitasatosporales</taxon>
        <taxon>Streptomycetaceae</taxon>
        <taxon>Streptomyces</taxon>
    </lineage>
</organism>
<dbReference type="Proteomes" id="UP000625682">
    <property type="component" value="Unassembled WGS sequence"/>
</dbReference>
<comment type="caution">
    <text evidence="1">The sequence shown here is derived from an EMBL/GenBank/DDBJ whole genome shotgun (WGS) entry which is preliminary data.</text>
</comment>
<dbReference type="EMBL" id="BMMU01000044">
    <property type="protein sequence ID" value="GGJ66990.1"/>
    <property type="molecule type" value="Genomic_DNA"/>
</dbReference>
<keyword evidence="2" id="KW-1185">Reference proteome</keyword>
<protein>
    <recommendedName>
        <fullName evidence="3">ATP/GTP-binding protein</fullName>
    </recommendedName>
</protein>
<evidence type="ECO:0000313" key="2">
    <source>
        <dbReference type="Proteomes" id="UP000625682"/>
    </source>
</evidence>
<gene>
    <name evidence="1" type="ORF">GCM10012282_74940</name>
</gene>
<sequence length="342" mass="37471">MSLPETPDAADRFLPPTTRAGWQAQLDRVIDPPDLAAFPLTEDPVELDDPRLLYHATMRTVQTPALKKAVAVARRLWLVGGPRSEGPLHLAVDGPGETGMTTVLRQIGRTYEGFVRDRLPADPKRIPVIHINTPLAPGGKLDMSVPFAEFLGHKHTKDPESSQRSTDMTGPVCHVMKTRGTRLVLVDGIDRLDNSELKTAFDYFGYLSAECNVSFVYCGIGAREIVNEARRGRRPGPPDGGAGGIPALAVNPIPYSTDDYELFHQVVKALDEGLCLHHHHPGDLLKLAAHLHRRTGGYMKALSYLVCQSAQEAIETGIEAITEELLDSQLVGRFGDDPLQAW</sequence>
<proteinExistence type="predicted"/>
<reference evidence="1" key="1">
    <citation type="journal article" date="2014" name="Int. J. Syst. Evol. Microbiol.">
        <title>Complete genome sequence of Corynebacterium casei LMG S-19264T (=DSM 44701T), isolated from a smear-ripened cheese.</title>
        <authorList>
            <consortium name="US DOE Joint Genome Institute (JGI-PGF)"/>
            <person name="Walter F."/>
            <person name="Albersmeier A."/>
            <person name="Kalinowski J."/>
            <person name="Ruckert C."/>
        </authorList>
    </citation>
    <scope>NUCLEOTIDE SEQUENCE</scope>
    <source>
        <strain evidence="1">CGMCC 4.7272</strain>
    </source>
</reference>
<name>A0A917ULU3_9ACTN</name>
<evidence type="ECO:0008006" key="3">
    <source>
        <dbReference type="Google" id="ProtNLM"/>
    </source>
</evidence>
<dbReference type="RefSeq" id="WP_189151877.1">
    <property type="nucleotide sequence ID" value="NZ_BAABER010000048.1"/>
</dbReference>
<reference evidence="1" key="2">
    <citation type="submission" date="2020-09" db="EMBL/GenBank/DDBJ databases">
        <authorList>
            <person name="Sun Q."/>
            <person name="Zhou Y."/>
        </authorList>
    </citation>
    <scope>NUCLEOTIDE SEQUENCE</scope>
    <source>
        <strain evidence="1">CGMCC 4.7272</strain>
    </source>
</reference>